<accession>A0A1H4IKP7</accession>
<dbReference type="AlphaFoldDB" id="A0A1H4IKP7"/>
<reference evidence="3" key="1">
    <citation type="submission" date="2016-10" db="EMBL/GenBank/DDBJ databases">
        <authorList>
            <person name="Varghese N."/>
            <person name="Submissions S."/>
        </authorList>
    </citation>
    <scope>NUCLEOTIDE SEQUENCE [LARGE SCALE GENOMIC DNA]</scope>
    <source>
        <strain evidence="3">ES.061</strain>
    </source>
</reference>
<sequence>MNDRYDAYAAATIVTFGAIVIGGLMAAALAFGERDAFFFALGAGTSAWGAGYAMFLDRARVFVGLTALAVAMSIAAAVLLGF</sequence>
<name>A0A1H4IKP7_9HYPH</name>
<gene>
    <name evidence="2" type="ORF">SAMN05216452_0107</name>
</gene>
<feature type="transmembrane region" description="Helical" evidence="1">
    <location>
        <begin position="62"/>
        <end position="81"/>
    </location>
</feature>
<dbReference type="Proteomes" id="UP000199064">
    <property type="component" value="Unassembled WGS sequence"/>
</dbReference>
<evidence type="ECO:0000313" key="3">
    <source>
        <dbReference type="Proteomes" id="UP000199064"/>
    </source>
</evidence>
<feature type="transmembrane region" description="Helical" evidence="1">
    <location>
        <begin position="36"/>
        <end position="55"/>
    </location>
</feature>
<keyword evidence="1" id="KW-0472">Membrane</keyword>
<feature type="transmembrane region" description="Helical" evidence="1">
    <location>
        <begin position="7"/>
        <end position="30"/>
    </location>
</feature>
<keyword evidence="1" id="KW-0812">Transmembrane</keyword>
<keyword evidence="1" id="KW-1133">Transmembrane helix</keyword>
<organism evidence="2 3">
    <name type="scientific">Nitratireductor aquibiodomus</name>
    <dbReference type="NCBI Taxonomy" id="204799"/>
    <lineage>
        <taxon>Bacteria</taxon>
        <taxon>Pseudomonadati</taxon>
        <taxon>Pseudomonadota</taxon>
        <taxon>Alphaproteobacteria</taxon>
        <taxon>Hyphomicrobiales</taxon>
        <taxon>Phyllobacteriaceae</taxon>
        <taxon>Nitratireductor</taxon>
    </lineage>
</organism>
<dbReference type="EMBL" id="FNSL01000001">
    <property type="protein sequence ID" value="SEB34659.1"/>
    <property type="molecule type" value="Genomic_DNA"/>
</dbReference>
<evidence type="ECO:0000313" key="2">
    <source>
        <dbReference type="EMBL" id="SEB34659.1"/>
    </source>
</evidence>
<keyword evidence="3" id="KW-1185">Reference proteome</keyword>
<protein>
    <submittedName>
        <fullName evidence="2">Uncharacterized protein</fullName>
    </submittedName>
</protein>
<dbReference type="RefSeq" id="WP_007007879.1">
    <property type="nucleotide sequence ID" value="NZ_FNSL01000001.1"/>
</dbReference>
<evidence type="ECO:0000256" key="1">
    <source>
        <dbReference type="SAM" id="Phobius"/>
    </source>
</evidence>
<proteinExistence type="predicted"/>